<organism evidence="2 3">
    <name type="scientific">Eumeta variegata</name>
    <name type="common">Bagworm moth</name>
    <name type="synonym">Eumeta japonica</name>
    <dbReference type="NCBI Taxonomy" id="151549"/>
    <lineage>
        <taxon>Eukaryota</taxon>
        <taxon>Metazoa</taxon>
        <taxon>Ecdysozoa</taxon>
        <taxon>Arthropoda</taxon>
        <taxon>Hexapoda</taxon>
        <taxon>Insecta</taxon>
        <taxon>Pterygota</taxon>
        <taxon>Neoptera</taxon>
        <taxon>Endopterygota</taxon>
        <taxon>Lepidoptera</taxon>
        <taxon>Glossata</taxon>
        <taxon>Ditrysia</taxon>
        <taxon>Tineoidea</taxon>
        <taxon>Psychidae</taxon>
        <taxon>Oiketicinae</taxon>
        <taxon>Eumeta</taxon>
    </lineage>
</organism>
<proteinExistence type="predicted"/>
<dbReference type="EMBL" id="BGZK01001691">
    <property type="protein sequence ID" value="GBP84640.1"/>
    <property type="molecule type" value="Genomic_DNA"/>
</dbReference>
<reference evidence="2 3" key="1">
    <citation type="journal article" date="2019" name="Commun. Biol.">
        <title>The bagworm genome reveals a unique fibroin gene that provides high tensile strength.</title>
        <authorList>
            <person name="Kono N."/>
            <person name="Nakamura H."/>
            <person name="Ohtoshi R."/>
            <person name="Tomita M."/>
            <person name="Numata K."/>
            <person name="Arakawa K."/>
        </authorList>
    </citation>
    <scope>NUCLEOTIDE SEQUENCE [LARGE SCALE GENOMIC DNA]</scope>
</reference>
<evidence type="ECO:0000313" key="3">
    <source>
        <dbReference type="Proteomes" id="UP000299102"/>
    </source>
</evidence>
<gene>
    <name evidence="2" type="ORF">EVAR_65565_1</name>
</gene>
<evidence type="ECO:0000256" key="1">
    <source>
        <dbReference type="SAM" id="MobiDB-lite"/>
    </source>
</evidence>
<name>A0A4C1ZAA9_EUMVA</name>
<keyword evidence="3" id="KW-1185">Reference proteome</keyword>
<feature type="region of interest" description="Disordered" evidence="1">
    <location>
        <begin position="71"/>
        <end position="92"/>
    </location>
</feature>
<evidence type="ECO:0000313" key="2">
    <source>
        <dbReference type="EMBL" id="GBP84640.1"/>
    </source>
</evidence>
<comment type="caution">
    <text evidence="2">The sequence shown here is derived from an EMBL/GenBank/DDBJ whole genome shotgun (WGS) entry which is preliminary data.</text>
</comment>
<feature type="compositionally biased region" description="Basic residues" evidence="1">
    <location>
        <begin position="12"/>
        <end position="23"/>
    </location>
</feature>
<sequence length="127" mass="13578">MDYNIVSVPRNRTVRPRSGRGRSRSVSGRRAPRNKARCKSQDVFVVWRGWRGAGGARALAGRALINIRSRSATARAPGAGAPRAARGPRAGSEPVPINPALLLLVLNKNLFKNTSGAGDAARTVRAR</sequence>
<feature type="region of interest" description="Disordered" evidence="1">
    <location>
        <begin position="1"/>
        <end position="35"/>
    </location>
</feature>
<dbReference type="AlphaFoldDB" id="A0A4C1ZAA9"/>
<dbReference type="Proteomes" id="UP000299102">
    <property type="component" value="Unassembled WGS sequence"/>
</dbReference>
<accession>A0A4C1ZAA9</accession>
<protein>
    <submittedName>
        <fullName evidence="2">Uncharacterized protein</fullName>
    </submittedName>
</protein>